<keyword evidence="2" id="KW-0472">Membrane</keyword>
<proteinExistence type="predicted"/>
<dbReference type="EMBL" id="OR540300">
    <property type="protein sequence ID" value="WOL23343.1"/>
    <property type="molecule type" value="Genomic_DNA"/>
</dbReference>
<feature type="compositionally biased region" description="Acidic residues" evidence="1">
    <location>
        <begin position="20"/>
        <end position="29"/>
    </location>
</feature>
<feature type="region of interest" description="Disordered" evidence="1">
    <location>
        <begin position="41"/>
        <end position="77"/>
    </location>
</feature>
<keyword evidence="2" id="KW-1133">Transmembrane helix</keyword>
<sequence>MAMTGRDNSSVRDPPRGEENADDETVMDEVDLFSLMYEAEIESISGDSGDEDSRGRSSYDGGRGGRDAEVGRGADAEYGDMLPAYDSVTGMPPDYNTLPPPYMSTGGVITAWIGPETKIDMHDMVFLATMITLYIIMVTSIVTVLLAPSS</sequence>
<feature type="region of interest" description="Disordered" evidence="1">
    <location>
        <begin position="1"/>
        <end position="29"/>
    </location>
</feature>
<keyword evidence="2" id="KW-0812">Transmembrane</keyword>
<feature type="compositionally biased region" description="Basic and acidic residues" evidence="1">
    <location>
        <begin position="51"/>
        <end position="75"/>
    </location>
</feature>
<feature type="compositionally biased region" description="Basic and acidic residues" evidence="1">
    <location>
        <begin position="9"/>
        <end position="19"/>
    </location>
</feature>
<reference evidence="3" key="1">
    <citation type="submission" date="2024-06" db="EMBL/GenBank/DDBJ databases">
        <title>Multidecadal high mortality disease events in Australian domestic geese associated with an alphaherpesvirus, designated Anatid alphaherpesvirus 2.</title>
        <authorList>
            <person name="Kelly-Bosma M."/>
            <person name="Neave M.J."/>
        </authorList>
    </citation>
    <scope>NUCLEOTIDE SEQUENCE</scope>
    <source>
        <strain evidence="3">ACDP 22-00165</strain>
    </source>
</reference>
<accession>A0AAU0K723</accession>
<name>A0AAU0K723_9ALPH</name>
<evidence type="ECO:0000256" key="2">
    <source>
        <dbReference type="SAM" id="Phobius"/>
    </source>
</evidence>
<protein>
    <submittedName>
        <fullName evidence="3">Uncharacterized protein</fullName>
    </submittedName>
</protein>
<evidence type="ECO:0000256" key="1">
    <source>
        <dbReference type="SAM" id="MobiDB-lite"/>
    </source>
</evidence>
<feature type="transmembrane region" description="Helical" evidence="2">
    <location>
        <begin position="125"/>
        <end position="147"/>
    </location>
</feature>
<evidence type="ECO:0000313" key="3">
    <source>
        <dbReference type="EMBL" id="WOL23343.1"/>
    </source>
</evidence>
<organism evidence="3">
    <name type="scientific">Anatid alphaherpesvirus 2</name>
    <dbReference type="NCBI Taxonomy" id="3080522"/>
    <lineage>
        <taxon>Viruses</taxon>
        <taxon>Duplodnaviria</taxon>
        <taxon>Heunggongvirae</taxon>
        <taxon>Peploviricota</taxon>
        <taxon>Herviviricetes</taxon>
        <taxon>Herpesvirales</taxon>
        <taxon>Orthoherpesviridae</taxon>
        <taxon>Alphaherpesvirinae</taxon>
    </lineage>
</organism>